<dbReference type="EMBL" id="MU006716">
    <property type="protein sequence ID" value="KAF2627694.1"/>
    <property type="molecule type" value="Genomic_DNA"/>
</dbReference>
<organism evidence="1 2">
    <name type="scientific">Macroventuria anomochaeta</name>
    <dbReference type="NCBI Taxonomy" id="301207"/>
    <lineage>
        <taxon>Eukaryota</taxon>
        <taxon>Fungi</taxon>
        <taxon>Dikarya</taxon>
        <taxon>Ascomycota</taxon>
        <taxon>Pezizomycotina</taxon>
        <taxon>Dothideomycetes</taxon>
        <taxon>Pleosporomycetidae</taxon>
        <taxon>Pleosporales</taxon>
        <taxon>Pleosporineae</taxon>
        <taxon>Didymellaceae</taxon>
        <taxon>Macroventuria</taxon>
    </lineage>
</organism>
<protein>
    <submittedName>
        <fullName evidence="1">Uncharacterized protein</fullName>
    </submittedName>
</protein>
<sequence length="69" mass="7765">MNQSLPMSSKAGHTIATYTQNFLSPSKNSPPIDRTLATTERMTNNVTTWLKSHDILLWKAPPKSKCTYL</sequence>
<keyword evidence="2" id="KW-1185">Reference proteome</keyword>
<reference evidence="1" key="1">
    <citation type="journal article" date="2020" name="Stud. Mycol.">
        <title>101 Dothideomycetes genomes: a test case for predicting lifestyles and emergence of pathogens.</title>
        <authorList>
            <person name="Haridas S."/>
            <person name="Albert R."/>
            <person name="Binder M."/>
            <person name="Bloem J."/>
            <person name="Labutti K."/>
            <person name="Salamov A."/>
            <person name="Andreopoulos B."/>
            <person name="Baker S."/>
            <person name="Barry K."/>
            <person name="Bills G."/>
            <person name="Bluhm B."/>
            <person name="Cannon C."/>
            <person name="Castanera R."/>
            <person name="Culley D."/>
            <person name="Daum C."/>
            <person name="Ezra D."/>
            <person name="Gonzalez J."/>
            <person name="Henrissat B."/>
            <person name="Kuo A."/>
            <person name="Liang C."/>
            <person name="Lipzen A."/>
            <person name="Lutzoni F."/>
            <person name="Magnuson J."/>
            <person name="Mondo S."/>
            <person name="Nolan M."/>
            <person name="Ohm R."/>
            <person name="Pangilinan J."/>
            <person name="Park H.-J."/>
            <person name="Ramirez L."/>
            <person name="Alfaro M."/>
            <person name="Sun H."/>
            <person name="Tritt A."/>
            <person name="Yoshinaga Y."/>
            <person name="Zwiers L.-H."/>
            <person name="Turgeon B."/>
            <person name="Goodwin S."/>
            <person name="Spatafora J."/>
            <person name="Crous P."/>
            <person name="Grigoriev I."/>
        </authorList>
    </citation>
    <scope>NUCLEOTIDE SEQUENCE</scope>
    <source>
        <strain evidence="1">CBS 525.71</strain>
    </source>
</reference>
<dbReference type="Proteomes" id="UP000799754">
    <property type="component" value="Unassembled WGS sequence"/>
</dbReference>
<evidence type="ECO:0000313" key="2">
    <source>
        <dbReference type="Proteomes" id="UP000799754"/>
    </source>
</evidence>
<name>A0ACB6S0X9_9PLEO</name>
<evidence type="ECO:0000313" key="1">
    <source>
        <dbReference type="EMBL" id="KAF2627694.1"/>
    </source>
</evidence>
<proteinExistence type="predicted"/>
<accession>A0ACB6S0X9</accession>
<comment type="caution">
    <text evidence="1">The sequence shown here is derived from an EMBL/GenBank/DDBJ whole genome shotgun (WGS) entry which is preliminary data.</text>
</comment>
<gene>
    <name evidence="1" type="ORF">BU25DRAFT_58603</name>
</gene>